<reference evidence="1 2" key="1">
    <citation type="submission" date="2018-08" db="EMBL/GenBank/DDBJ databases">
        <title>Genome and evolution of the arbuscular mycorrhizal fungus Diversispora epigaea (formerly Glomus versiforme) and its bacterial endosymbionts.</title>
        <authorList>
            <person name="Sun X."/>
            <person name="Fei Z."/>
            <person name="Harrison M."/>
        </authorList>
    </citation>
    <scope>NUCLEOTIDE SEQUENCE [LARGE SCALE GENOMIC DNA]</scope>
    <source>
        <strain evidence="1 2">IT104</strain>
    </source>
</reference>
<evidence type="ECO:0000313" key="1">
    <source>
        <dbReference type="EMBL" id="RHZ48024.1"/>
    </source>
</evidence>
<evidence type="ECO:0000313" key="2">
    <source>
        <dbReference type="Proteomes" id="UP000266861"/>
    </source>
</evidence>
<gene>
    <name evidence="1" type="ORF">Glove_562g12</name>
</gene>
<name>A0A397GDU5_9GLOM</name>
<accession>A0A397GDU5</accession>
<comment type="caution">
    <text evidence="1">The sequence shown here is derived from an EMBL/GenBank/DDBJ whole genome shotgun (WGS) entry which is preliminary data.</text>
</comment>
<dbReference type="Proteomes" id="UP000266861">
    <property type="component" value="Unassembled WGS sequence"/>
</dbReference>
<proteinExistence type="predicted"/>
<dbReference type="OrthoDB" id="2410248at2759"/>
<dbReference type="AlphaFoldDB" id="A0A397GDU5"/>
<keyword evidence="2" id="KW-1185">Reference proteome</keyword>
<organism evidence="1 2">
    <name type="scientific">Diversispora epigaea</name>
    <dbReference type="NCBI Taxonomy" id="1348612"/>
    <lineage>
        <taxon>Eukaryota</taxon>
        <taxon>Fungi</taxon>
        <taxon>Fungi incertae sedis</taxon>
        <taxon>Mucoromycota</taxon>
        <taxon>Glomeromycotina</taxon>
        <taxon>Glomeromycetes</taxon>
        <taxon>Diversisporales</taxon>
        <taxon>Diversisporaceae</taxon>
        <taxon>Diversispora</taxon>
    </lineage>
</organism>
<sequence length="102" mass="11906">MSLSGSNKKNPIRKSKSVFQNISGEWVLIEEMKQFSKIAHEKRIEFIKAKLKKMKLDFWHPIPITYEEADLQKNKSSLTKLQILSIINSLVPFLGDSDRLRF</sequence>
<protein>
    <submittedName>
        <fullName evidence="1">Uncharacterized protein</fullName>
    </submittedName>
</protein>
<dbReference type="EMBL" id="PQFF01000477">
    <property type="protein sequence ID" value="RHZ48024.1"/>
    <property type="molecule type" value="Genomic_DNA"/>
</dbReference>